<reference evidence="1" key="1">
    <citation type="journal article" date="2019" name="PLoS Negl. Trop. Dis.">
        <title>Revisiting the worldwide diversity of Leptospira species in the environment.</title>
        <authorList>
            <person name="Vincent A.T."/>
            <person name="Schiettekatte O."/>
            <person name="Bourhy P."/>
            <person name="Veyrier F.J."/>
            <person name="Picardeau M."/>
        </authorList>
    </citation>
    <scope>NUCLEOTIDE SEQUENCE [LARGE SCALE GENOMIC DNA]</scope>
    <source>
        <strain evidence="1">201702692</strain>
    </source>
</reference>
<organism evidence="1 2">
    <name type="scientific">Leptospira perdikensis</name>
    <dbReference type="NCBI Taxonomy" id="2484948"/>
    <lineage>
        <taxon>Bacteria</taxon>
        <taxon>Pseudomonadati</taxon>
        <taxon>Spirochaetota</taxon>
        <taxon>Spirochaetia</taxon>
        <taxon>Leptospirales</taxon>
        <taxon>Leptospiraceae</taxon>
        <taxon>Leptospira</taxon>
    </lineage>
</organism>
<dbReference type="Proteomes" id="UP000298125">
    <property type="component" value="Unassembled WGS sequence"/>
</dbReference>
<evidence type="ECO:0000313" key="2">
    <source>
        <dbReference type="Proteomes" id="UP000298125"/>
    </source>
</evidence>
<dbReference type="AlphaFoldDB" id="A0A4R9JLM9"/>
<comment type="caution">
    <text evidence="1">The sequence shown here is derived from an EMBL/GenBank/DDBJ whole genome shotgun (WGS) entry which is preliminary data.</text>
</comment>
<dbReference type="RefSeq" id="WP_135577333.1">
    <property type="nucleotide sequence ID" value="NZ_RQGA01000003.1"/>
</dbReference>
<dbReference type="OrthoDB" id="328192at2"/>
<gene>
    <name evidence="1" type="ORF">EHQ49_06125</name>
</gene>
<accession>A0A4R9JLM9</accession>
<proteinExistence type="predicted"/>
<keyword evidence="2" id="KW-1185">Reference proteome</keyword>
<dbReference type="EMBL" id="RQGA01000003">
    <property type="protein sequence ID" value="TGL45034.1"/>
    <property type="molecule type" value="Genomic_DNA"/>
</dbReference>
<name>A0A4R9JLM9_9LEPT</name>
<sequence length="179" mass="19143">MNYKKIITFSLLLLLTTYCGNKKEDLIKEFPITGDKNTDLLLLIAAANSTIPCDVTIGSGGSNFTYIGSRYSVCGNTSSTGSITFPTSGNFKVSVSAGRQTLSSNNCSSRNFTVNVILKDNTTELISSTSGSKSEILTLSSGKTYTIDNAGLVSASSYQCNGVTPYSRVTNFQITFENQ</sequence>
<evidence type="ECO:0000313" key="1">
    <source>
        <dbReference type="EMBL" id="TGL45034.1"/>
    </source>
</evidence>
<protein>
    <recommendedName>
        <fullName evidence="3">Lipoprotein</fullName>
    </recommendedName>
</protein>
<evidence type="ECO:0008006" key="3">
    <source>
        <dbReference type="Google" id="ProtNLM"/>
    </source>
</evidence>